<dbReference type="AlphaFoldDB" id="A0A5E4DBY4"/>
<evidence type="ECO:0000313" key="1">
    <source>
        <dbReference type="EMBL" id="VTJ91767.1"/>
    </source>
</evidence>
<keyword evidence="2" id="KW-1185">Reference proteome</keyword>
<accession>A0A5E4DBY4</accession>
<organism evidence="1 2">
    <name type="scientific">Marmota monax</name>
    <name type="common">Woodchuck</name>
    <dbReference type="NCBI Taxonomy" id="9995"/>
    <lineage>
        <taxon>Eukaryota</taxon>
        <taxon>Metazoa</taxon>
        <taxon>Chordata</taxon>
        <taxon>Craniata</taxon>
        <taxon>Vertebrata</taxon>
        <taxon>Euteleostomi</taxon>
        <taxon>Mammalia</taxon>
        <taxon>Eutheria</taxon>
        <taxon>Euarchontoglires</taxon>
        <taxon>Glires</taxon>
        <taxon>Rodentia</taxon>
        <taxon>Sciuromorpha</taxon>
        <taxon>Sciuridae</taxon>
        <taxon>Xerinae</taxon>
        <taxon>Marmotini</taxon>
        <taxon>Marmota</taxon>
    </lineage>
</organism>
<dbReference type="EMBL" id="CABDUW010010924">
    <property type="protein sequence ID" value="VTJ91767.1"/>
    <property type="molecule type" value="Genomic_DNA"/>
</dbReference>
<evidence type="ECO:0000313" key="2">
    <source>
        <dbReference type="Proteomes" id="UP000335636"/>
    </source>
</evidence>
<name>A0A5E4DBY4_MARMO</name>
<proteinExistence type="predicted"/>
<gene>
    <name evidence="1" type="ORF">MONAX_5E005760</name>
</gene>
<protein>
    <submittedName>
        <fullName evidence="1">Uncharacterized protein</fullName>
    </submittedName>
</protein>
<sequence length="119" mass="12773">MGSKGRPVDDWPCSQVAEVHHIPLAPCPNLPAPRDPCTAPRPDPLGSSLKLPGHYRQLRGPTLHARLFLCIHQMCVTHSHLPHAMQSRALAHTVHAGAASLGLPLPCPPFPGLPCLPPH</sequence>
<reference evidence="1" key="1">
    <citation type="submission" date="2019-04" db="EMBL/GenBank/DDBJ databases">
        <authorList>
            <person name="Alioto T."/>
            <person name="Alioto T."/>
        </authorList>
    </citation>
    <scope>NUCLEOTIDE SEQUENCE [LARGE SCALE GENOMIC DNA]</scope>
</reference>
<dbReference type="Proteomes" id="UP000335636">
    <property type="component" value="Unassembled WGS sequence"/>
</dbReference>
<comment type="caution">
    <text evidence="1">The sequence shown here is derived from an EMBL/GenBank/DDBJ whole genome shotgun (WGS) entry which is preliminary data.</text>
</comment>